<name>A2CBP7_PROM3</name>
<dbReference type="HOGENOM" id="CLU_042401_0_0_3"/>
<evidence type="ECO:0000313" key="2">
    <source>
        <dbReference type="EMBL" id="ABM78907.1"/>
    </source>
</evidence>
<accession>A2CBP7</accession>
<evidence type="ECO:0000313" key="3">
    <source>
        <dbReference type="Proteomes" id="UP000002274"/>
    </source>
</evidence>
<protein>
    <submittedName>
        <fullName evidence="2">Possible LysM domain</fullName>
    </submittedName>
</protein>
<organism evidence="2 3">
    <name type="scientific">Prochlorococcus marinus (strain MIT 9303)</name>
    <dbReference type="NCBI Taxonomy" id="59922"/>
    <lineage>
        <taxon>Bacteria</taxon>
        <taxon>Bacillati</taxon>
        <taxon>Cyanobacteriota</taxon>
        <taxon>Cyanophyceae</taxon>
        <taxon>Synechococcales</taxon>
        <taxon>Prochlorococcaceae</taxon>
        <taxon>Prochlorococcus</taxon>
    </lineage>
</organism>
<dbReference type="SMART" id="SM00257">
    <property type="entry name" value="LysM"/>
    <property type="match status" value="5"/>
</dbReference>
<evidence type="ECO:0000259" key="1">
    <source>
        <dbReference type="PROSITE" id="PS51782"/>
    </source>
</evidence>
<reference evidence="2 3" key="1">
    <citation type="journal article" date="2007" name="PLoS Genet.">
        <title>Patterns and implications of gene gain and loss in the evolution of Prochlorococcus.</title>
        <authorList>
            <person name="Kettler G.C."/>
            <person name="Martiny A.C."/>
            <person name="Huang K."/>
            <person name="Zucker J."/>
            <person name="Coleman M.L."/>
            <person name="Rodrigue S."/>
            <person name="Chen F."/>
            <person name="Lapidus A."/>
            <person name="Ferriera S."/>
            <person name="Johnson J."/>
            <person name="Steglich C."/>
            <person name="Church G.M."/>
            <person name="Richardson P."/>
            <person name="Chisholm S.W."/>
        </authorList>
    </citation>
    <scope>NUCLEOTIDE SEQUENCE [LARGE SCALE GENOMIC DNA]</scope>
    <source>
        <strain evidence="2 3">MIT 9303</strain>
    </source>
</reference>
<dbReference type="InterPro" id="IPR036779">
    <property type="entry name" value="LysM_dom_sf"/>
</dbReference>
<dbReference type="InterPro" id="IPR018392">
    <property type="entry name" value="LysM"/>
</dbReference>
<dbReference type="PANTHER" id="PTHR33734">
    <property type="entry name" value="LYSM DOMAIN-CONTAINING GPI-ANCHORED PROTEIN 2"/>
    <property type="match status" value="1"/>
</dbReference>
<dbReference type="Proteomes" id="UP000002274">
    <property type="component" value="Chromosome"/>
</dbReference>
<dbReference type="PROSITE" id="PS51782">
    <property type="entry name" value="LYSM"/>
    <property type="match status" value="5"/>
</dbReference>
<feature type="domain" description="LysM" evidence="1">
    <location>
        <begin position="207"/>
        <end position="251"/>
    </location>
</feature>
<dbReference type="PANTHER" id="PTHR33734:SF22">
    <property type="entry name" value="MEMBRANE-BOUND LYTIC MUREIN TRANSGLYCOSYLASE D"/>
    <property type="match status" value="1"/>
</dbReference>
<feature type="domain" description="LysM" evidence="1">
    <location>
        <begin position="36"/>
        <end position="80"/>
    </location>
</feature>
<dbReference type="AlphaFoldDB" id="A2CBP7"/>
<dbReference type="Pfam" id="PF01476">
    <property type="entry name" value="LysM"/>
    <property type="match status" value="5"/>
</dbReference>
<proteinExistence type="predicted"/>
<feature type="domain" description="LysM" evidence="1">
    <location>
        <begin position="93"/>
        <end position="137"/>
    </location>
</feature>
<dbReference type="STRING" id="59922.P9303_21721"/>
<feature type="domain" description="LysM" evidence="1">
    <location>
        <begin position="278"/>
        <end position="322"/>
    </location>
</feature>
<dbReference type="CDD" id="cd00118">
    <property type="entry name" value="LysM"/>
    <property type="match status" value="5"/>
</dbReference>
<sequence>MEAPYLSPNCRERLMRRIIVSALALTTLLPLPSWGASVTVRPGDTLSEIATRYQVSLRALMRLNGLANADNLFIGQTLKLPGSASGTVTAGASRHTVRSGETLSTIAARYRVRQQDLIALNGLSNANNLYIGQTLKLPGAASGAIRAGASRHTVRSGETLSIIATRYRVRQQDLVALNGLANADTLFIGQTLKLPGSSSGTVRAGASRHTVRSGETLSTIASRYRVRQQDLMALNGLANANHVERGQTLKLPQGAVVPKPKAAAKSKPVAIKANPNATSHTVARGQTLSQIAGAYQIPVATLIKINGINNPNKLLVGSKLALQVKPLTTTKPKSTTAVAIKPTTTTTVKPAVKPTVKSTIKPAAKPQTKPKSTTAVAIKPTAKTTVKPTVKPTVKSTIKPAAKPQTKPKSTQQVAVKPSQTQWRTYGSLQVDWANWKFMGGSYVAPTLNKDGKALYLAVNCPARKLNTTGTNGSWKTWGAPQQRFEHDLVKDLCKAKGG</sequence>
<gene>
    <name evidence="2" type="ordered locus">P9303_21721</name>
</gene>
<dbReference type="EMBL" id="CP000554">
    <property type="protein sequence ID" value="ABM78907.1"/>
    <property type="molecule type" value="Genomic_DNA"/>
</dbReference>
<feature type="domain" description="LysM" evidence="1">
    <location>
        <begin position="150"/>
        <end position="194"/>
    </location>
</feature>
<dbReference type="SUPFAM" id="SSF54106">
    <property type="entry name" value="LysM domain"/>
    <property type="match status" value="5"/>
</dbReference>
<dbReference type="KEGG" id="pmf:P9303_21721"/>
<dbReference type="Gene3D" id="3.10.350.10">
    <property type="entry name" value="LysM domain"/>
    <property type="match status" value="5"/>
</dbReference>